<dbReference type="OrthoDB" id="9803916at2"/>
<dbReference type="SMART" id="SM00849">
    <property type="entry name" value="Lactamase_B"/>
    <property type="match status" value="1"/>
</dbReference>
<dbReference type="InterPro" id="IPR036866">
    <property type="entry name" value="RibonucZ/Hydroxyglut_hydro"/>
</dbReference>
<gene>
    <name evidence="2" type="ORF">N825_03580</name>
</gene>
<protein>
    <submittedName>
        <fullName evidence="2">Beta-lactamase</fullName>
    </submittedName>
</protein>
<dbReference type="EMBL" id="AVFL01000009">
    <property type="protein sequence ID" value="EWY40067.1"/>
    <property type="molecule type" value="Genomic_DNA"/>
</dbReference>
<dbReference type="RefSeq" id="WP_037452898.1">
    <property type="nucleotide sequence ID" value="NZ_AVFL01000009.1"/>
</dbReference>
<accession>W9H5T2</accession>
<feature type="domain" description="Metallo-beta-lactamase" evidence="1">
    <location>
        <begin position="27"/>
        <end position="216"/>
    </location>
</feature>
<dbReference type="PATRIC" id="fig|1385369.3.peg.2959"/>
<organism evidence="2 3">
    <name type="scientific">Skermanella stibiiresistens SB22</name>
    <dbReference type="NCBI Taxonomy" id="1385369"/>
    <lineage>
        <taxon>Bacteria</taxon>
        <taxon>Pseudomonadati</taxon>
        <taxon>Pseudomonadota</taxon>
        <taxon>Alphaproteobacteria</taxon>
        <taxon>Rhodospirillales</taxon>
        <taxon>Azospirillaceae</taxon>
        <taxon>Skermanella</taxon>
    </lineage>
</organism>
<reference evidence="2 3" key="1">
    <citation type="submission" date="2013-08" db="EMBL/GenBank/DDBJ databases">
        <title>The genome sequence of Skermanella stibiiresistens.</title>
        <authorList>
            <person name="Zhu W."/>
            <person name="Wang G."/>
        </authorList>
    </citation>
    <scope>NUCLEOTIDE SEQUENCE [LARGE SCALE GENOMIC DNA]</scope>
    <source>
        <strain evidence="2 3">SB22</strain>
    </source>
</reference>
<dbReference type="Pfam" id="PF12706">
    <property type="entry name" value="Lactamase_B_2"/>
    <property type="match status" value="1"/>
</dbReference>
<dbReference type="Gene3D" id="3.60.15.10">
    <property type="entry name" value="Ribonuclease Z/Hydroxyacylglutathione hydrolase-like"/>
    <property type="match status" value="1"/>
</dbReference>
<evidence type="ECO:0000313" key="2">
    <source>
        <dbReference type="EMBL" id="EWY40067.1"/>
    </source>
</evidence>
<sequence>MAFSATFWGVRGTIPCPSPTHVLFGGNTSCVEVTVGDRTIILDCGTGFRGLGKDMMKRPGRDATVLLSHFHLDHIAGMPFFQPAYNPEFSFRVMAARFKGCPNIHSILASQMEPPLFPVPMRTMKADLTFENFRPADTLILEGDIHVRTAALNHPDGACAYRIDHEGQSLAYVTDTEHIPGSPDRNILDLIEGADLVIYDSTYTEQEFACKAGWGHSTWVEGIKLCQMAGANRLALFHHEPDHDDAVMTRLEAEAQSVWSPVFAAREGTTVTLT</sequence>
<dbReference type="SUPFAM" id="SSF56281">
    <property type="entry name" value="Metallo-hydrolase/oxidoreductase"/>
    <property type="match status" value="1"/>
</dbReference>
<proteinExistence type="predicted"/>
<comment type="caution">
    <text evidence="2">The sequence shown here is derived from an EMBL/GenBank/DDBJ whole genome shotgun (WGS) entry which is preliminary data.</text>
</comment>
<dbReference type="AlphaFoldDB" id="W9H5T2"/>
<name>W9H5T2_9PROT</name>
<evidence type="ECO:0000259" key="1">
    <source>
        <dbReference type="SMART" id="SM00849"/>
    </source>
</evidence>
<keyword evidence="3" id="KW-1185">Reference proteome</keyword>
<dbReference type="PANTHER" id="PTHR42663">
    <property type="entry name" value="HYDROLASE C777.06C-RELATED-RELATED"/>
    <property type="match status" value="1"/>
</dbReference>
<dbReference type="PANTHER" id="PTHR42663:SF4">
    <property type="entry name" value="SLL1036 PROTEIN"/>
    <property type="match status" value="1"/>
</dbReference>
<dbReference type="CDD" id="cd07715">
    <property type="entry name" value="TaR3-like_MBL-fold"/>
    <property type="match status" value="1"/>
</dbReference>
<dbReference type="STRING" id="1385369.N825_03580"/>
<dbReference type="InterPro" id="IPR001279">
    <property type="entry name" value="Metallo-B-lactamas"/>
</dbReference>
<dbReference type="Proteomes" id="UP000019486">
    <property type="component" value="Unassembled WGS sequence"/>
</dbReference>
<evidence type="ECO:0000313" key="3">
    <source>
        <dbReference type="Proteomes" id="UP000019486"/>
    </source>
</evidence>